<protein>
    <submittedName>
        <fullName evidence="7">Unannotated protein</fullName>
    </submittedName>
</protein>
<keyword evidence="5 6" id="KW-0472">Membrane</keyword>
<gene>
    <name evidence="7" type="ORF">UFOPK3954_02405</name>
</gene>
<feature type="transmembrane region" description="Helical" evidence="6">
    <location>
        <begin position="366"/>
        <end position="383"/>
    </location>
</feature>
<evidence type="ECO:0000313" key="7">
    <source>
        <dbReference type="EMBL" id="CAB5012887.1"/>
    </source>
</evidence>
<keyword evidence="2 6" id="KW-0812">Transmembrane</keyword>
<comment type="subcellular location">
    <subcellularLocation>
        <location evidence="1">Membrane</location>
        <topology evidence="1">Multi-pass membrane protein</topology>
    </subcellularLocation>
</comment>
<evidence type="ECO:0000256" key="6">
    <source>
        <dbReference type="SAM" id="Phobius"/>
    </source>
</evidence>
<feature type="transmembrane region" description="Helical" evidence="6">
    <location>
        <begin position="299"/>
        <end position="316"/>
    </location>
</feature>
<feature type="transmembrane region" description="Helical" evidence="6">
    <location>
        <begin position="28"/>
        <end position="48"/>
    </location>
</feature>
<feature type="transmembrane region" description="Helical" evidence="6">
    <location>
        <begin position="68"/>
        <end position="87"/>
    </location>
</feature>
<proteinExistence type="predicted"/>
<dbReference type="Pfam" id="PF01098">
    <property type="entry name" value="FTSW_RODA_SPOVE"/>
    <property type="match status" value="1"/>
</dbReference>
<evidence type="ECO:0000256" key="3">
    <source>
        <dbReference type="ARBA" id="ARBA00022960"/>
    </source>
</evidence>
<dbReference type="InterPro" id="IPR018365">
    <property type="entry name" value="Cell_cycle_FtsW-rel_CS"/>
</dbReference>
<dbReference type="GO" id="GO:0005886">
    <property type="term" value="C:plasma membrane"/>
    <property type="evidence" value="ECO:0007669"/>
    <property type="project" value="TreeGrafter"/>
</dbReference>
<feature type="transmembrane region" description="Helical" evidence="6">
    <location>
        <begin position="207"/>
        <end position="227"/>
    </location>
</feature>
<organism evidence="7">
    <name type="scientific">freshwater metagenome</name>
    <dbReference type="NCBI Taxonomy" id="449393"/>
    <lineage>
        <taxon>unclassified sequences</taxon>
        <taxon>metagenomes</taxon>
        <taxon>ecological metagenomes</taxon>
    </lineage>
</organism>
<evidence type="ECO:0000256" key="1">
    <source>
        <dbReference type="ARBA" id="ARBA00004141"/>
    </source>
</evidence>
<feature type="transmembrane region" description="Helical" evidence="6">
    <location>
        <begin position="185"/>
        <end position="202"/>
    </location>
</feature>
<keyword evidence="4 6" id="KW-1133">Transmembrane helix</keyword>
<dbReference type="InterPro" id="IPR001182">
    <property type="entry name" value="FtsW/RodA"/>
</dbReference>
<dbReference type="AlphaFoldDB" id="A0A6J7Q5H3"/>
<feature type="transmembrane region" description="Helical" evidence="6">
    <location>
        <begin position="99"/>
        <end position="118"/>
    </location>
</feature>
<accession>A0A6J7Q5H3</accession>
<reference evidence="7" key="1">
    <citation type="submission" date="2020-05" db="EMBL/GenBank/DDBJ databases">
        <authorList>
            <person name="Chiriac C."/>
            <person name="Salcher M."/>
            <person name="Ghai R."/>
            <person name="Kavagutti S V."/>
        </authorList>
    </citation>
    <scope>NUCLEOTIDE SEQUENCE</scope>
</reference>
<dbReference type="PANTHER" id="PTHR30474">
    <property type="entry name" value="CELL CYCLE PROTEIN"/>
    <property type="match status" value="1"/>
</dbReference>
<name>A0A6J7Q5H3_9ZZZZ</name>
<evidence type="ECO:0000256" key="5">
    <source>
        <dbReference type="ARBA" id="ARBA00023136"/>
    </source>
</evidence>
<feature type="transmembrane region" description="Helical" evidence="6">
    <location>
        <begin position="328"/>
        <end position="346"/>
    </location>
</feature>
<dbReference type="GO" id="GO:0051301">
    <property type="term" value="P:cell division"/>
    <property type="evidence" value="ECO:0007669"/>
    <property type="project" value="InterPro"/>
</dbReference>
<dbReference type="GO" id="GO:0008360">
    <property type="term" value="P:regulation of cell shape"/>
    <property type="evidence" value="ECO:0007669"/>
    <property type="project" value="UniProtKB-KW"/>
</dbReference>
<keyword evidence="3" id="KW-0133">Cell shape</keyword>
<dbReference type="EMBL" id="CAFBON010000366">
    <property type="protein sequence ID" value="CAB5012887.1"/>
    <property type="molecule type" value="Genomic_DNA"/>
</dbReference>
<dbReference type="GO" id="GO:0015648">
    <property type="term" value="F:lipid-linked peptidoglycan transporter activity"/>
    <property type="evidence" value="ECO:0007669"/>
    <property type="project" value="TreeGrafter"/>
</dbReference>
<dbReference type="GO" id="GO:0032153">
    <property type="term" value="C:cell division site"/>
    <property type="evidence" value="ECO:0007669"/>
    <property type="project" value="TreeGrafter"/>
</dbReference>
<evidence type="ECO:0000256" key="4">
    <source>
        <dbReference type="ARBA" id="ARBA00022989"/>
    </source>
</evidence>
<evidence type="ECO:0000256" key="2">
    <source>
        <dbReference type="ARBA" id="ARBA00022692"/>
    </source>
</evidence>
<dbReference type="PROSITE" id="PS00428">
    <property type="entry name" value="FTSW_RODA_SPOVE"/>
    <property type="match status" value="1"/>
</dbReference>
<sequence>MAFVQRLTQRTPGFAGLRVSPGDPRRNIDWVLIGGMLGIIGIGLPIIYSTTYKFLPSRANPLDPFLYTQRQVIFFIIGALAMAFVMALEYQWWKERARFLYGATIFGLLLVLGLGRTTGGATSAFDLGPISIQPSEFGKFSTMLFLAVYLSEDRSSSVSYSKFVGGLMLVAAPMGLVVVEPDLGSASVYVALAMGVMLVAGARVRHILMISAMAVVTVVAAVFAGLVKGYQLSRLTGFVNQSSSDKNIQDLIQQVKQAKRAFGNGGLLGKGWLDGPLTNNRSIPVQWADFPSTALAEQFGMLGVALLLGLYALVLVRIWRVAHLSKDMLGTYICAGVFSMLLWHVFENIGMSLGIMPVTGIPLPLISYGGSSAVSFMMMLGLVENVHMRRFR</sequence>